<dbReference type="EMBL" id="JBANDC010000008">
    <property type="protein sequence ID" value="MEM4988318.1"/>
    <property type="molecule type" value="Genomic_DNA"/>
</dbReference>
<protein>
    <submittedName>
        <fullName evidence="2">Uncharacterized protein</fullName>
    </submittedName>
</protein>
<keyword evidence="1" id="KW-0732">Signal</keyword>
<evidence type="ECO:0000256" key="1">
    <source>
        <dbReference type="SAM" id="SignalP"/>
    </source>
</evidence>
<name>A0ABU9PWD2_9BURK</name>
<feature type="signal peptide" evidence="1">
    <location>
        <begin position="1"/>
        <end position="20"/>
    </location>
</feature>
<proteinExistence type="predicted"/>
<organism evidence="2 3">
    <name type="scientific">Collimonas rhizosphaerae</name>
    <dbReference type="NCBI Taxonomy" id="3126357"/>
    <lineage>
        <taxon>Bacteria</taxon>
        <taxon>Pseudomonadati</taxon>
        <taxon>Pseudomonadota</taxon>
        <taxon>Betaproteobacteria</taxon>
        <taxon>Burkholderiales</taxon>
        <taxon>Oxalobacteraceae</taxon>
        <taxon>Collimonas</taxon>
    </lineage>
</organism>
<comment type="caution">
    <text evidence="2">The sequence shown here is derived from an EMBL/GenBank/DDBJ whole genome shotgun (WGS) entry which is preliminary data.</text>
</comment>
<gene>
    <name evidence="2" type="ORF">V8G57_13055</name>
</gene>
<keyword evidence="3" id="KW-1185">Reference proteome</keyword>
<accession>A0ABU9PWD2</accession>
<dbReference type="RefSeq" id="WP_342829762.1">
    <property type="nucleotide sequence ID" value="NZ_JBANDC010000008.1"/>
</dbReference>
<dbReference type="Proteomes" id="UP001495910">
    <property type="component" value="Unassembled WGS sequence"/>
</dbReference>
<reference evidence="2 3" key="1">
    <citation type="submission" date="2024-02" db="EMBL/GenBank/DDBJ databases">
        <title>Draft genome sequence of Collimonas sp. strain H4R21, an effective mineral-weathering bacterial strain isolated from the beech rhizosphere.</title>
        <authorList>
            <person name="Morin E."/>
            <person name="Uroz S."/>
            <person name="Leveau J.H.J."/>
            <person name="Kumar R."/>
            <person name="Rey M.W."/>
            <person name="Pham J."/>
        </authorList>
    </citation>
    <scope>NUCLEOTIDE SEQUENCE [LARGE SCALE GENOMIC DNA]</scope>
    <source>
        <strain evidence="2 3">H4R21</strain>
    </source>
</reference>
<sequence>MHRTTLALSLLLSVSGVAFGGEKFDETKWQAWVPAGWKILAGATGELNQGGSDDAALVLEEDNPKKRTENPVGNSGGGANLNARRLLVLFHTASGYRKVVETDRFLPSQNQEGDQCTFWSIQDVQVRHKQLHVLLHHEFACGSGTGGDSKFVFRYQDGRFRLIGLDASFAARDTDRTLSVNYLTGKQIFASGNFADEKAEKKSTIPEQERRIYLDKIKPAGCYDLSGYFSENKCK</sequence>
<feature type="chain" id="PRO_5047221545" evidence="1">
    <location>
        <begin position="21"/>
        <end position="235"/>
    </location>
</feature>
<evidence type="ECO:0000313" key="3">
    <source>
        <dbReference type="Proteomes" id="UP001495910"/>
    </source>
</evidence>
<evidence type="ECO:0000313" key="2">
    <source>
        <dbReference type="EMBL" id="MEM4988318.1"/>
    </source>
</evidence>